<comment type="caution">
    <text evidence="1">The sequence shown here is derived from an EMBL/GenBank/DDBJ whole genome shotgun (WGS) entry which is preliminary data.</text>
</comment>
<feature type="non-terminal residue" evidence="1">
    <location>
        <position position="334"/>
    </location>
</feature>
<evidence type="ECO:0000313" key="1">
    <source>
        <dbReference type="EMBL" id="KKM78751.1"/>
    </source>
</evidence>
<protein>
    <submittedName>
        <fullName evidence="1">Uncharacterized protein</fullName>
    </submittedName>
</protein>
<organism evidence="1">
    <name type="scientific">marine sediment metagenome</name>
    <dbReference type="NCBI Taxonomy" id="412755"/>
    <lineage>
        <taxon>unclassified sequences</taxon>
        <taxon>metagenomes</taxon>
        <taxon>ecological metagenomes</taxon>
    </lineage>
</organism>
<gene>
    <name evidence="1" type="ORF">LCGC14_1356860</name>
</gene>
<dbReference type="AlphaFoldDB" id="A0A0F9KVA5"/>
<proteinExistence type="predicted"/>
<sequence length="334" mass="38737">MGFIRIKLLFLIMFHFSNSFNKKLKKSALKLFLSFCFITIILFSTFKSNETIIYNKNFLNISNSELFISTPENKTYIDPMSGYYPGTYGFENHKDGTIGLGIGFLDEYSGLESGLNTDIRIIEDKLDGHYNYLHVRDSQLEYNTSAVHHIENPQSIGTIEFFNRFKSNSNGSIMKRHYIYFRASNDVIAFRMEINIHNGNLNYYNGSSYELIANVNAETWYHHRIIFNCNDGTKGKFTWIIREEDGTEISRVSSIDFENNFIGSTIDEIHFETSEEDYELETMWDAFGFSWDPDYIIGDNLKEGLLLNFTNTTAVNLSTEYFNKTDNVTIRVSI</sequence>
<reference evidence="1" key="1">
    <citation type="journal article" date="2015" name="Nature">
        <title>Complex archaea that bridge the gap between prokaryotes and eukaryotes.</title>
        <authorList>
            <person name="Spang A."/>
            <person name="Saw J.H."/>
            <person name="Jorgensen S.L."/>
            <person name="Zaremba-Niedzwiedzka K."/>
            <person name="Martijn J."/>
            <person name="Lind A.E."/>
            <person name="van Eijk R."/>
            <person name="Schleper C."/>
            <person name="Guy L."/>
            <person name="Ettema T.J."/>
        </authorList>
    </citation>
    <scope>NUCLEOTIDE SEQUENCE</scope>
</reference>
<accession>A0A0F9KVA5</accession>
<name>A0A0F9KVA5_9ZZZZ</name>
<dbReference type="EMBL" id="LAZR01008439">
    <property type="protein sequence ID" value="KKM78751.1"/>
    <property type="molecule type" value="Genomic_DNA"/>
</dbReference>